<dbReference type="InterPro" id="IPR002781">
    <property type="entry name" value="TM_pro_TauE-like"/>
</dbReference>
<dbReference type="Proteomes" id="UP001606301">
    <property type="component" value="Unassembled WGS sequence"/>
</dbReference>
<comment type="caution">
    <text evidence="9">The sequence shown here is derived from an EMBL/GenBank/DDBJ whole genome shotgun (WGS) entry which is preliminary data.</text>
</comment>
<evidence type="ECO:0000256" key="5">
    <source>
        <dbReference type="ARBA" id="ARBA00022692"/>
    </source>
</evidence>
<evidence type="ECO:0000313" key="10">
    <source>
        <dbReference type="Proteomes" id="UP001606301"/>
    </source>
</evidence>
<keyword evidence="6 8" id="KW-1133">Transmembrane helix</keyword>
<evidence type="ECO:0000256" key="1">
    <source>
        <dbReference type="ARBA" id="ARBA00004651"/>
    </source>
</evidence>
<feature type="transmembrane region" description="Helical" evidence="8">
    <location>
        <begin position="200"/>
        <end position="218"/>
    </location>
</feature>
<sequence>MLELATVALASLLAGFIDAVAGGGGLILLPALFSTFPTAVPATLMGSNKAAAIWGTGWATWQYVRRVQLPWRRLLPAAALAGGGSFAGAWTLTLVNPDGLRKALPLVLLAVFLYTLAKKDLGREHAPRFTGRAEALVAGGIALGVGFYDGLFGPGTGSFFVFLFVRVLGYDFLHASATAKLMNLLTNAFAIALFVSKGHIWWHVVAVMAVTNIVGSLLGTRMALKHGAGFVRGVFISVVGVLIVKTAWDAFFR</sequence>
<evidence type="ECO:0000256" key="6">
    <source>
        <dbReference type="ARBA" id="ARBA00022989"/>
    </source>
</evidence>
<feature type="transmembrane region" description="Helical" evidence="8">
    <location>
        <begin position="73"/>
        <end position="93"/>
    </location>
</feature>
<dbReference type="PANTHER" id="PTHR30269">
    <property type="entry name" value="TRANSMEMBRANE PROTEIN YFCA"/>
    <property type="match status" value="1"/>
</dbReference>
<proteinExistence type="inferred from homology"/>
<evidence type="ECO:0000256" key="4">
    <source>
        <dbReference type="ARBA" id="ARBA00022475"/>
    </source>
</evidence>
<name>A0ABW7FDT8_9BURK</name>
<gene>
    <name evidence="9" type="ORF">ACG0Z3_04235</name>
</gene>
<keyword evidence="4 8" id="KW-1003">Cell membrane</keyword>
<accession>A0ABW7FDT8</accession>
<feature type="transmembrane region" description="Helical" evidence="8">
    <location>
        <begin position="230"/>
        <end position="248"/>
    </location>
</feature>
<evidence type="ECO:0000256" key="7">
    <source>
        <dbReference type="ARBA" id="ARBA00023136"/>
    </source>
</evidence>
<dbReference type="PANTHER" id="PTHR30269:SF0">
    <property type="entry name" value="MEMBRANE TRANSPORTER PROTEIN YFCA-RELATED"/>
    <property type="match status" value="1"/>
</dbReference>
<protein>
    <recommendedName>
        <fullName evidence="8">Probable membrane transporter protein</fullName>
    </recommendedName>
</protein>
<comment type="subcellular location">
    <subcellularLocation>
        <location evidence="1 8">Cell membrane</location>
        <topology evidence="1 8">Multi-pass membrane protein</topology>
    </subcellularLocation>
</comment>
<evidence type="ECO:0000256" key="2">
    <source>
        <dbReference type="ARBA" id="ARBA00009142"/>
    </source>
</evidence>
<evidence type="ECO:0000256" key="3">
    <source>
        <dbReference type="ARBA" id="ARBA00022448"/>
    </source>
</evidence>
<dbReference type="RefSeq" id="WP_394395607.1">
    <property type="nucleotide sequence ID" value="NZ_JBIGHW010000002.1"/>
</dbReference>
<comment type="similarity">
    <text evidence="2 8">Belongs to the 4-toluene sulfonate uptake permease (TSUP) (TC 2.A.102) family.</text>
</comment>
<dbReference type="Pfam" id="PF01925">
    <property type="entry name" value="TauE"/>
    <property type="match status" value="1"/>
</dbReference>
<keyword evidence="7 8" id="KW-0472">Membrane</keyword>
<dbReference type="InterPro" id="IPR052017">
    <property type="entry name" value="TSUP"/>
</dbReference>
<feature type="transmembrane region" description="Helical" evidence="8">
    <location>
        <begin position="177"/>
        <end position="194"/>
    </location>
</feature>
<evidence type="ECO:0000313" key="9">
    <source>
        <dbReference type="EMBL" id="MFG6439881.1"/>
    </source>
</evidence>
<feature type="transmembrane region" description="Helical" evidence="8">
    <location>
        <begin position="39"/>
        <end position="61"/>
    </location>
</feature>
<reference evidence="9 10" key="1">
    <citation type="submission" date="2024-08" db="EMBL/GenBank/DDBJ databases">
        <authorList>
            <person name="Lu H."/>
        </authorList>
    </citation>
    <scope>NUCLEOTIDE SEQUENCE [LARGE SCALE GENOMIC DNA]</scope>
    <source>
        <strain evidence="9 10">LKC17W</strain>
    </source>
</reference>
<keyword evidence="10" id="KW-1185">Reference proteome</keyword>
<keyword evidence="3" id="KW-0813">Transport</keyword>
<dbReference type="EMBL" id="JBIGHW010000002">
    <property type="protein sequence ID" value="MFG6439881.1"/>
    <property type="molecule type" value="Genomic_DNA"/>
</dbReference>
<evidence type="ECO:0000256" key="8">
    <source>
        <dbReference type="RuleBase" id="RU363041"/>
    </source>
</evidence>
<keyword evidence="5 8" id="KW-0812">Transmembrane</keyword>
<organism evidence="9 10">
    <name type="scientific">Pelomonas margarita</name>
    <dbReference type="NCBI Taxonomy" id="3299031"/>
    <lineage>
        <taxon>Bacteria</taxon>
        <taxon>Pseudomonadati</taxon>
        <taxon>Pseudomonadota</taxon>
        <taxon>Betaproteobacteria</taxon>
        <taxon>Burkholderiales</taxon>
        <taxon>Sphaerotilaceae</taxon>
        <taxon>Roseateles</taxon>
    </lineage>
</organism>
<feature type="transmembrane region" description="Helical" evidence="8">
    <location>
        <begin position="154"/>
        <end position="170"/>
    </location>
</feature>